<organism evidence="3 4">
    <name type="scientific">Nesterenkonia aerolata</name>
    <dbReference type="NCBI Taxonomy" id="3074079"/>
    <lineage>
        <taxon>Bacteria</taxon>
        <taxon>Bacillati</taxon>
        <taxon>Actinomycetota</taxon>
        <taxon>Actinomycetes</taxon>
        <taxon>Micrococcales</taxon>
        <taxon>Micrococcaceae</taxon>
        <taxon>Nesterenkonia</taxon>
    </lineage>
</organism>
<dbReference type="RefSeq" id="WP_310548301.1">
    <property type="nucleotide sequence ID" value="NZ_JAVKGR010000006.1"/>
</dbReference>
<evidence type="ECO:0000256" key="1">
    <source>
        <dbReference type="SAM" id="MobiDB-lite"/>
    </source>
</evidence>
<keyword evidence="2" id="KW-0812">Transmembrane</keyword>
<dbReference type="Proteomes" id="UP001251870">
    <property type="component" value="Unassembled WGS sequence"/>
</dbReference>
<evidence type="ECO:0000313" key="3">
    <source>
        <dbReference type="EMBL" id="MDR8019314.1"/>
    </source>
</evidence>
<keyword evidence="2" id="KW-0472">Membrane</keyword>
<feature type="region of interest" description="Disordered" evidence="1">
    <location>
        <begin position="52"/>
        <end position="71"/>
    </location>
</feature>
<reference evidence="3 4" key="1">
    <citation type="submission" date="2023-09" db="EMBL/GenBank/DDBJ databases">
        <title>Description of three actinobacteria isolated from air of manufacturing shop in a pharmaceutical factory.</title>
        <authorList>
            <person name="Zhang D.-F."/>
        </authorList>
    </citation>
    <scope>NUCLEOTIDE SEQUENCE [LARGE SCALE GENOMIC DNA]</scope>
    <source>
        <strain evidence="3 4">LY-0111</strain>
    </source>
</reference>
<name>A0ABU2DS26_9MICC</name>
<evidence type="ECO:0000256" key="2">
    <source>
        <dbReference type="SAM" id="Phobius"/>
    </source>
</evidence>
<keyword evidence="2" id="KW-1133">Transmembrane helix</keyword>
<sequence>MPWFAWIAVVGIVVWGLLALVAMITGRTMPGSEDSSEDIEELQQRIQELESQLGAADSQTPQIPTRREENLTAEDRWRLDMLEARLENLEKDRDDDGPARPHST</sequence>
<feature type="transmembrane region" description="Helical" evidence="2">
    <location>
        <begin position="6"/>
        <end position="26"/>
    </location>
</feature>
<comment type="caution">
    <text evidence="3">The sequence shown here is derived from an EMBL/GenBank/DDBJ whole genome shotgun (WGS) entry which is preliminary data.</text>
</comment>
<keyword evidence="4" id="KW-1185">Reference proteome</keyword>
<accession>A0ABU2DS26</accession>
<gene>
    <name evidence="3" type="ORF">RIL96_07010</name>
</gene>
<protein>
    <submittedName>
        <fullName evidence="3">Uncharacterized protein</fullName>
    </submittedName>
</protein>
<dbReference type="EMBL" id="JAVKGR010000006">
    <property type="protein sequence ID" value="MDR8019314.1"/>
    <property type="molecule type" value="Genomic_DNA"/>
</dbReference>
<evidence type="ECO:0000313" key="4">
    <source>
        <dbReference type="Proteomes" id="UP001251870"/>
    </source>
</evidence>
<proteinExistence type="predicted"/>